<dbReference type="AlphaFoldDB" id="A0AAV6SBA2"/>
<gene>
    <name evidence="4" type="ORF">JOB18_027312</name>
</gene>
<keyword evidence="1" id="KW-0833">Ubl conjugation pathway</keyword>
<dbReference type="PROSITE" id="PS50237">
    <property type="entry name" value="HECT"/>
    <property type="match status" value="1"/>
</dbReference>
<organism evidence="4 5">
    <name type="scientific">Solea senegalensis</name>
    <name type="common">Senegalese sole</name>
    <dbReference type="NCBI Taxonomy" id="28829"/>
    <lineage>
        <taxon>Eukaryota</taxon>
        <taxon>Metazoa</taxon>
        <taxon>Chordata</taxon>
        <taxon>Craniata</taxon>
        <taxon>Vertebrata</taxon>
        <taxon>Euteleostomi</taxon>
        <taxon>Actinopterygii</taxon>
        <taxon>Neopterygii</taxon>
        <taxon>Teleostei</taxon>
        <taxon>Neoteleostei</taxon>
        <taxon>Acanthomorphata</taxon>
        <taxon>Carangaria</taxon>
        <taxon>Pleuronectiformes</taxon>
        <taxon>Pleuronectoidei</taxon>
        <taxon>Soleidae</taxon>
        <taxon>Solea</taxon>
    </lineage>
</organism>
<dbReference type="GO" id="GO:0004842">
    <property type="term" value="F:ubiquitin-protein transferase activity"/>
    <property type="evidence" value="ECO:0007669"/>
    <property type="project" value="InterPro"/>
</dbReference>
<feature type="active site" description="Glycyl thioester intermediate" evidence="1">
    <location>
        <position position="632"/>
    </location>
</feature>
<comment type="caution">
    <text evidence="4">The sequence shown here is derived from an EMBL/GenBank/DDBJ whole genome shotgun (WGS) entry which is preliminary data.</text>
</comment>
<evidence type="ECO:0000313" key="4">
    <source>
        <dbReference type="EMBL" id="KAG7514183.1"/>
    </source>
</evidence>
<feature type="domain" description="HECT" evidence="3">
    <location>
        <begin position="595"/>
        <end position="665"/>
    </location>
</feature>
<evidence type="ECO:0000256" key="2">
    <source>
        <dbReference type="SAM" id="MobiDB-lite"/>
    </source>
</evidence>
<keyword evidence="5" id="KW-1185">Reference proteome</keyword>
<feature type="compositionally biased region" description="Basic and acidic residues" evidence="2">
    <location>
        <begin position="49"/>
        <end position="61"/>
    </location>
</feature>
<dbReference type="Pfam" id="PF00632">
    <property type="entry name" value="HECT"/>
    <property type="match status" value="1"/>
</dbReference>
<dbReference type="InterPro" id="IPR000569">
    <property type="entry name" value="HECT_dom"/>
</dbReference>
<evidence type="ECO:0000259" key="3">
    <source>
        <dbReference type="PROSITE" id="PS50237"/>
    </source>
</evidence>
<protein>
    <submittedName>
        <fullName evidence="4">G2 M phase-specific E3 ubiquitin-protein ligase-like</fullName>
    </submittedName>
</protein>
<dbReference type="SMART" id="SM00119">
    <property type="entry name" value="HECTc"/>
    <property type="match status" value="1"/>
</dbReference>
<dbReference type="Proteomes" id="UP000693946">
    <property type="component" value="Linkage Group LG14"/>
</dbReference>
<accession>A0AAV6SBA2</accession>
<feature type="region of interest" description="Disordered" evidence="2">
    <location>
        <begin position="49"/>
        <end position="88"/>
    </location>
</feature>
<evidence type="ECO:0000313" key="5">
    <source>
        <dbReference type="Proteomes" id="UP000693946"/>
    </source>
</evidence>
<proteinExistence type="predicted"/>
<dbReference type="EMBL" id="JAGKHQ010000006">
    <property type="protein sequence ID" value="KAG7514183.1"/>
    <property type="molecule type" value="Genomic_DNA"/>
</dbReference>
<sequence>MKLGERKATLLAIRENIEMELFSSEEELCVVIPVQEEVEEHMFYQRHLEHPLVPDPEKESESESEVEVQTRTRTRPSPELPAGEVTKHYTPIPGFMEEIEIEMEVFPPFKVSKSEQVKASQPDTMSRLKWRRVTPQRRGLVVRDVVCLPAAHDLAQPQRQIVPHDDEGASPGTTAITARITIDDGWSISQMESRLAMLFRGKFVRRAGQRFSFTYLQCLQGSRVLFVPDPPAEGWTTEQVLRISQHSPLYVFAQLDVPQAECGRPSRVTPALNREEFCLQSNTDENNQPGEETQPDCGRTTEEFTLDLDTVLRLYRQENVDGDVESHVQVRRTELLHSVLEWLRNPAFCFRATPIISFRGEETNGHEGPLREFFRLTLLELQQSSVFEGHPGRLFLTYDLAALEGGKYYEAGILIGWSLAQGGPGPRCLHPVLFQLMCGHNPSLEDFTWRDITDTEVQSRLQQLQSYTDVKLLSPALCEWVSSCGIPGIYSDHSDEIPDLYIRLVKHHIFHRVASMISQFKAGMNSCGGLWDIVMLNWRVFVPAMTSAHQAPLSLFDVCYSRRGCELRAAEETTVDHWETVLDIISNGQADFSFKDVLTFITGADHLPPLGFPRVISLRFYTGDGLPYASTCALELFLPRSVARAVDLLALLSRAIHKALGFARVQRGGD</sequence>
<name>A0AAV6SBA2_SOLSE</name>
<evidence type="ECO:0000256" key="1">
    <source>
        <dbReference type="PROSITE-ProRule" id="PRU00104"/>
    </source>
</evidence>
<reference evidence="4 5" key="1">
    <citation type="journal article" date="2021" name="Sci. Rep.">
        <title>Chromosome anchoring in Senegalese sole (Solea senegalensis) reveals sex-associated markers and genome rearrangements in flatfish.</title>
        <authorList>
            <person name="Guerrero-Cozar I."/>
            <person name="Gomez-Garrido J."/>
            <person name="Berbel C."/>
            <person name="Martinez-Blanch J.F."/>
            <person name="Alioto T."/>
            <person name="Claros M.G."/>
            <person name="Gagnaire P.A."/>
            <person name="Manchado M."/>
        </authorList>
    </citation>
    <scope>NUCLEOTIDE SEQUENCE [LARGE SCALE GENOMIC DNA]</scope>
    <source>
        <strain evidence="4">Sse05_10M</strain>
    </source>
</reference>